<dbReference type="Gene3D" id="2.130.10.10">
    <property type="entry name" value="YVTN repeat-like/Quinoprotein amine dehydrogenase"/>
    <property type="match status" value="2"/>
</dbReference>
<keyword evidence="2" id="KW-0677">Repeat</keyword>
<proteinExistence type="predicted"/>
<reference evidence="3" key="1">
    <citation type="submission" date="2022-06" db="EMBL/GenBank/DDBJ databases">
        <authorList>
            <person name="Berger JAMES D."/>
            <person name="Berger JAMES D."/>
        </authorList>
    </citation>
    <scope>NUCLEOTIDE SEQUENCE [LARGE SCALE GENOMIC DNA]</scope>
</reference>
<dbReference type="SUPFAM" id="SSF50978">
    <property type="entry name" value="WD40 repeat-like"/>
    <property type="match status" value="1"/>
</dbReference>
<dbReference type="Pfam" id="PF00400">
    <property type="entry name" value="WD40"/>
    <property type="match status" value="1"/>
</dbReference>
<organism evidence="3 4">
    <name type="scientific">Schistosoma rodhaini</name>
    <dbReference type="NCBI Taxonomy" id="6188"/>
    <lineage>
        <taxon>Eukaryota</taxon>
        <taxon>Metazoa</taxon>
        <taxon>Spiralia</taxon>
        <taxon>Lophotrochozoa</taxon>
        <taxon>Platyhelminthes</taxon>
        <taxon>Trematoda</taxon>
        <taxon>Digenea</taxon>
        <taxon>Strigeidida</taxon>
        <taxon>Schistosomatoidea</taxon>
        <taxon>Schistosomatidae</taxon>
        <taxon>Schistosoma</taxon>
    </lineage>
</organism>
<keyword evidence="1" id="KW-0853">WD repeat</keyword>
<dbReference type="Proteomes" id="UP000050792">
    <property type="component" value="Unassembled WGS sequence"/>
</dbReference>
<protein>
    <submittedName>
        <fullName evidence="4">Uncharacterized protein</fullName>
    </submittedName>
</protein>
<evidence type="ECO:0000313" key="3">
    <source>
        <dbReference type="Proteomes" id="UP000050792"/>
    </source>
</evidence>
<dbReference type="WBParaSite" id="SRDH1_9720.5">
    <property type="protein sequence ID" value="SRDH1_9720.5"/>
    <property type="gene ID" value="SRDH1_9720"/>
</dbReference>
<dbReference type="PANTHER" id="PTHR10971">
    <property type="entry name" value="MRNA EXPORT FACTOR AND BUB3"/>
    <property type="match status" value="1"/>
</dbReference>
<dbReference type="InterPro" id="IPR036322">
    <property type="entry name" value="WD40_repeat_dom_sf"/>
</dbReference>
<name>A0AA85GHS1_9TREM</name>
<dbReference type="SMART" id="SM00320">
    <property type="entry name" value="WD40"/>
    <property type="match status" value="3"/>
</dbReference>
<keyword evidence="3" id="KW-1185">Reference proteome</keyword>
<evidence type="ECO:0000313" key="4">
    <source>
        <dbReference type="WBParaSite" id="SRDH1_9720.5"/>
    </source>
</evidence>
<evidence type="ECO:0000256" key="2">
    <source>
        <dbReference type="ARBA" id="ARBA00022737"/>
    </source>
</evidence>
<accession>A0AA85GHS1</accession>
<dbReference type="InterPro" id="IPR015943">
    <property type="entry name" value="WD40/YVTN_repeat-like_dom_sf"/>
</dbReference>
<dbReference type="AlphaFoldDB" id="A0AA85GHS1"/>
<evidence type="ECO:0000256" key="1">
    <source>
        <dbReference type="ARBA" id="ARBA00022574"/>
    </source>
</evidence>
<sequence>MTTSVHRNLLGWIWTINSTDDAVITGSWDGALRVWKLTNSGLAFQSIYQLGTPVLCSSFLDSNTLAVGTHDRNVYLLDIRSFEQNSSSRMCHKKAVLCMDAIYENGLRSAVSRNCTSTMKNCINGSGDNCDQICVEYDYHSELSSVTASEENFGDCMIDPFEMENIVLNSREPSPVSFPLKCNSDKISCDKLDIQNNSLPADLNHSPKQSFSNVHLITGSSDQYIAGWDVRNVSQPVHKHKLSRYPRKLSLLDKYELWVAEPPNQIHVFDIRKNQFNCVYTNQLSGWNRGFGGLKATPGCIFAAGLHGTVEAYHPTNPVKPLSKRPLAEKISALPTSLEYHNDVLVVGSGNGSIYVWSSVDRINSLTTSY</sequence>
<dbReference type="InterPro" id="IPR001680">
    <property type="entry name" value="WD40_rpt"/>
</dbReference>
<reference evidence="4" key="2">
    <citation type="submission" date="2023-11" db="UniProtKB">
        <authorList>
            <consortium name="WormBaseParasite"/>
        </authorList>
    </citation>
    <scope>IDENTIFICATION</scope>
</reference>